<evidence type="ECO:0000313" key="9">
    <source>
        <dbReference type="EMBL" id="WBE26185.1"/>
    </source>
</evidence>
<dbReference type="EMBL" id="CP114976">
    <property type="protein sequence ID" value="WBE26185.1"/>
    <property type="molecule type" value="Genomic_DNA"/>
</dbReference>
<reference evidence="9 10" key="1">
    <citation type="submission" date="2022-12" db="EMBL/GenBank/DDBJ databases">
        <title>Coexistence and Characterization of a Novel Tigecycline Resistance gene tet(X) variant and blaNDM-1 in a Pseudomonas caeni Isolate of Chicken Origin.</title>
        <authorList>
            <person name="Lu X."/>
            <person name="Zhang L."/>
            <person name="Li R."/>
            <person name="Wang Z."/>
        </authorList>
    </citation>
    <scope>NUCLEOTIDE SEQUENCE [LARGE SCALE GENOMIC DNA]</scope>
    <source>
        <strain evidence="9 10">CE14</strain>
    </source>
</reference>
<evidence type="ECO:0000256" key="2">
    <source>
        <dbReference type="ARBA" id="ARBA00010145"/>
    </source>
</evidence>
<evidence type="ECO:0000313" key="10">
    <source>
        <dbReference type="Proteomes" id="UP001212189"/>
    </source>
</evidence>
<feature type="transmembrane region" description="Helical" evidence="8">
    <location>
        <begin position="38"/>
        <end position="58"/>
    </location>
</feature>
<comment type="similarity">
    <text evidence="2">Belongs to the auxin efflux carrier (TC 2.A.69) family.</text>
</comment>
<dbReference type="KEGG" id="dce:O6P33_04965"/>
<evidence type="ECO:0000256" key="7">
    <source>
        <dbReference type="ARBA" id="ARBA00023136"/>
    </source>
</evidence>
<dbReference type="GO" id="GO:0055085">
    <property type="term" value="P:transmembrane transport"/>
    <property type="evidence" value="ECO:0007669"/>
    <property type="project" value="InterPro"/>
</dbReference>
<feature type="transmembrane region" description="Helical" evidence="8">
    <location>
        <begin position="168"/>
        <end position="187"/>
    </location>
</feature>
<proteinExistence type="inferred from homology"/>
<evidence type="ECO:0000256" key="6">
    <source>
        <dbReference type="ARBA" id="ARBA00022989"/>
    </source>
</evidence>
<evidence type="ECO:0000256" key="8">
    <source>
        <dbReference type="SAM" id="Phobius"/>
    </source>
</evidence>
<organism evidence="9 10">
    <name type="scientific">Denitrificimonas caeni</name>
    <dbReference type="NCBI Taxonomy" id="521720"/>
    <lineage>
        <taxon>Bacteria</taxon>
        <taxon>Pseudomonadati</taxon>
        <taxon>Pseudomonadota</taxon>
        <taxon>Gammaproteobacteria</taxon>
        <taxon>Pseudomonadales</taxon>
        <taxon>Pseudomonadaceae</taxon>
        <taxon>Denitrificimonas</taxon>
    </lineage>
</organism>
<keyword evidence="5 8" id="KW-0812">Transmembrane</keyword>
<feature type="transmembrane region" description="Helical" evidence="8">
    <location>
        <begin position="64"/>
        <end position="85"/>
    </location>
</feature>
<evidence type="ECO:0000256" key="5">
    <source>
        <dbReference type="ARBA" id="ARBA00022692"/>
    </source>
</evidence>
<dbReference type="PANTHER" id="PTHR36838">
    <property type="entry name" value="AUXIN EFFLUX CARRIER FAMILY PROTEIN"/>
    <property type="match status" value="1"/>
</dbReference>
<sequence>MLNDYLNVLVLFLVVSLGIALAKAKWLTDASNTTLTKLLLNITLPATLVLSITSDFTHSEFIRLLPYVILPTAVILTLMALSYLLTKVIKVNPADRGLFIGLCSMSSTIFFGIPITLAVYGYHGLPYALLTYAAQTLIYWTLGLYLLDSKAIDTKSCKGLVKSIGKEIVNMPLIAFALGVGILFLGIKVPAVINTFLGYLSGMTSGLAMLIVGTIIFISGIKNIKINRILWVIVIFRFLVAPALVLAFGWLFSIDREMVKITILICSLPIPNTTVILAEKYKANLPLATGALSFSIGIYLIFLPVILFAIHTI</sequence>
<feature type="transmembrane region" description="Helical" evidence="8">
    <location>
        <begin position="97"/>
        <end position="121"/>
    </location>
</feature>
<dbReference type="Gene3D" id="1.20.1530.20">
    <property type="match status" value="1"/>
</dbReference>
<dbReference type="InterPro" id="IPR038770">
    <property type="entry name" value="Na+/solute_symporter_sf"/>
</dbReference>
<protein>
    <submittedName>
        <fullName evidence="9">AEC family transporter</fullName>
    </submittedName>
</protein>
<keyword evidence="6 8" id="KW-1133">Transmembrane helix</keyword>
<dbReference type="InterPro" id="IPR004776">
    <property type="entry name" value="Mem_transp_PIN-like"/>
</dbReference>
<dbReference type="RefSeq" id="WP_269819111.1">
    <property type="nucleotide sequence ID" value="NZ_CP114976.1"/>
</dbReference>
<feature type="transmembrane region" description="Helical" evidence="8">
    <location>
        <begin position="285"/>
        <end position="310"/>
    </location>
</feature>
<dbReference type="GO" id="GO:0005886">
    <property type="term" value="C:plasma membrane"/>
    <property type="evidence" value="ECO:0007669"/>
    <property type="project" value="UniProtKB-SubCell"/>
</dbReference>
<evidence type="ECO:0000256" key="4">
    <source>
        <dbReference type="ARBA" id="ARBA00022475"/>
    </source>
</evidence>
<keyword evidence="3" id="KW-0813">Transport</keyword>
<feature type="transmembrane region" description="Helical" evidence="8">
    <location>
        <begin position="127"/>
        <end position="147"/>
    </location>
</feature>
<feature type="transmembrane region" description="Helical" evidence="8">
    <location>
        <begin position="230"/>
        <end position="252"/>
    </location>
</feature>
<dbReference type="PANTHER" id="PTHR36838:SF1">
    <property type="entry name" value="SLR1864 PROTEIN"/>
    <property type="match status" value="1"/>
</dbReference>
<dbReference type="AlphaFoldDB" id="A0AAF0AK71"/>
<dbReference type="Pfam" id="PF03547">
    <property type="entry name" value="Mem_trans"/>
    <property type="match status" value="1"/>
</dbReference>
<keyword evidence="10" id="KW-1185">Reference proteome</keyword>
<name>A0AAF0AK71_9GAMM</name>
<feature type="transmembrane region" description="Helical" evidence="8">
    <location>
        <begin position="6"/>
        <end position="26"/>
    </location>
</feature>
<keyword evidence="7 8" id="KW-0472">Membrane</keyword>
<gene>
    <name evidence="9" type="ORF">O6P33_04965</name>
</gene>
<comment type="subcellular location">
    <subcellularLocation>
        <location evidence="1">Cell membrane</location>
        <topology evidence="1">Multi-pass membrane protein</topology>
    </subcellularLocation>
</comment>
<accession>A0AAF0AK71</accession>
<feature type="transmembrane region" description="Helical" evidence="8">
    <location>
        <begin position="199"/>
        <end position="218"/>
    </location>
</feature>
<evidence type="ECO:0000256" key="1">
    <source>
        <dbReference type="ARBA" id="ARBA00004651"/>
    </source>
</evidence>
<keyword evidence="4" id="KW-1003">Cell membrane</keyword>
<dbReference type="Proteomes" id="UP001212189">
    <property type="component" value="Chromosome"/>
</dbReference>
<evidence type="ECO:0000256" key="3">
    <source>
        <dbReference type="ARBA" id="ARBA00022448"/>
    </source>
</evidence>